<feature type="signal peptide" evidence="2">
    <location>
        <begin position="1"/>
        <end position="23"/>
    </location>
</feature>
<keyword evidence="4" id="KW-1185">Reference proteome</keyword>
<gene>
    <name evidence="3" type="ORF">Hamer_G020235</name>
</gene>
<evidence type="ECO:0000256" key="1">
    <source>
        <dbReference type="SAM" id="Coils"/>
    </source>
</evidence>
<accession>A0A8J5TJY7</accession>
<proteinExistence type="predicted"/>
<protein>
    <submittedName>
        <fullName evidence="3">Uncharacterized protein</fullName>
    </submittedName>
</protein>
<sequence length="665" mass="73093">MALCVVNITSIFIFLLQGWVVTSSVGSEDTATSLPSLVTKDGDASSTALPTDNSAESLITEGVTELTESFIEDTTVATFTSLMGIVDATPELFLAGDTPVFPQSSFEMGVAATNAFQIGGTSIMTKSPLLENTSLSRESSSSVIMLQSSGEGPQNVTGGSFDEIITEYIHEAEVISETTITQSPQKYQHNFPGVQAKESKTEATNCIEENRRTNVQPTESSGRSEESIFGVPTQENDVMLTESPKEQGKDILISDIVESNIKFSSSSQNDSWITAAVSITEQISEYDTSAQKQTEIWTSNNTFKHHPWLTYPPKNNSECNITLGLRLYQMAHQAKTKLPQDCWKLLCSESKPITLFDTLHSTQTHWFKEVSPKCYTQLSPIKDVDSISKKAEVAPTHKFVVLNPSCVHSVGFALIQLSKNISHFLPHSCHVTLCNSGTVVVRFEKQPILLVIPNSLYNDENTNECFQKLTVATLSINKTSVNFGPRSDMIHLTDHPETSCSTVLVVTAVEDRTRIVLPLWKGGCSPFTEVTMRELLVSWFSLFQTGQHSQLCKCLLYKSVTQTSPLIWFSYIIQCSNSECVVLEEELKQCQRTVNGAKNLSIEAITPVWLTPSGVVSKTVFVLSSLWSCPGGNGDDQDGRSRAEILVHMGMQSEALLQACKPLKD</sequence>
<feature type="chain" id="PRO_5035319524" evidence="2">
    <location>
        <begin position="24"/>
        <end position="665"/>
    </location>
</feature>
<evidence type="ECO:0000256" key="2">
    <source>
        <dbReference type="SAM" id="SignalP"/>
    </source>
</evidence>
<keyword evidence="1" id="KW-0175">Coiled coil</keyword>
<reference evidence="3" key="1">
    <citation type="journal article" date="2021" name="Sci. Adv.">
        <title>The American lobster genome reveals insights on longevity, neural, and immune adaptations.</title>
        <authorList>
            <person name="Polinski J.M."/>
            <person name="Zimin A.V."/>
            <person name="Clark K.F."/>
            <person name="Kohn A.B."/>
            <person name="Sadowski N."/>
            <person name="Timp W."/>
            <person name="Ptitsyn A."/>
            <person name="Khanna P."/>
            <person name="Romanova D.Y."/>
            <person name="Williams P."/>
            <person name="Greenwood S.J."/>
            <person name="Moroz L.L."/>
            <person name="Walt D.R."/>
            <person name="Bodnar A.G."/>
        </authorList>
    </citation>
    <scope>NUCLEOTIDE SEQUENCE</scope>
    <source>
        <strain evidence="3">GMGI-L3</strain>
    </source>
</reference>
<dbReference type="EMBL" id="JAHLQT010009370">
    <property type="protein sequence ID" value="KAG7173598.1"/>
    <property type="molecule type" value="Genomic_DNA"/>
</dbReference>
<feature type="coiled-coil region" evidence="1">
    <location>
        <begin position="573"/>
        <end position="600"/>
    </location>
</feature>
<evidence type="ECO:0000313" key="3">
    <source>
        <dbReference type="EMBL" id="KAG7173598.1"/>
    </source>
</evidence>
<dbReference type="Proteomes" id="UP000747542">
    <property type="component" value="Unassembled WGS sequence"/>
</dbReference>
<keyword evidence="2" id="KW-0732">Signal</keyword>
<evidence type="ECO:0000313" key="4">
    <source>
        <dbReference type="Proteomes" id="UP000747542"/>
    </source>
</evidence>
<dbReference type="AlphaFoldDB" id="A0A8J5TJY7"/>
<organism evidence="3 4">
    <name type="scientific">Homarus americanus</name>
    <name type="common">American lobster</name>
    <dbReference type="NCBI Taxonomy" id="6706"/>
    <lineage>
        <taxon>Eukaryota</taxon>
        <taxon>Metazoa</taxon>
        <taxon>Ecdysozoa</taxon>
        <taxon>Arthropoda</taxon>
        <taxon>Crustacea</taxon>
        <taxon>Multicrustacea</taxon>
        <taxon>Malacostraca</taxon>
        <taxon>Eumalacostraca</taxon>
        <taxon>Eucarida</taxon>
        <taxon>Decapoda</taxon>
        <taxon>Pleocyemata</taxon>
        <taxon>Astacidea</taxon>
        <taxon>Nephropoidea</taxon>
        <taxon>Nephropidae</taxon>
        <taxon>Homarus</taxon>
    </lineage>
</organism>
<name>A0A8J5TJY7_HOMAM</name>
<comment type="caution">
    <text evidence="3">The sequence shown here is derived from an EMBL/GenBank/DDBJ whole genome shotgun (WGS) entry which is preliminary data.</text>
</comment>